<evidence type="ECO:0000256" key="2">
    <source>
        <dbReference type="ARBA" id="ARBA00022980"/>
    </source>
</evidence>
<evidence type="ECO:0000256" key="4">
    <source>
        <dbReference type="SAM" id="MobiDB-lite"/>
    </source>
</evidence>
<feature type="compositionally biased region" description="Basic residues" evidence="4">
    <location>
        <begin position="108"/>
        <end position="120"/>
    </location>
</feature>
<dbReference type="InterPro" id="IPR036935">
    <property type="entry name" value="Ribosomal_bL9_N_sf"/>
</dbReference>
<dbReference type="SUPFAM" id="SSF55658">
    <property type="entry name" value="L9 N-domain-like"/>
    <property type="match status" value="1"/>
</dbReference>
<proteinExistence type="inferred from homology"/>
<sequence>MLRRGLATRRALLLREFEIKGRQEPKGAVVDVAAGYLRNYLMPRNIAVIATTRNIAAAAAADTAAASLDPLPPRTVVPVARRPYSEEDNLDKYHKGINPPPYQEPKPRKGPFRKRRNRRP</sequence>
<keyword evidence="2" id="KW-0689">Ribosomal protein</keyword>
<dbReference type="GO" id="GO:1990904">
    <property type="term" value="C:ribonucleoprotein complex"/>
    <property type="evidence" value="ECO:0007669"/>
    <property type="project" value="UniProtKB-KW"/>
</dbReference>
<feature type="domain" description="Ribosomal protein L9" evidence="5">
    <location>
        <begin position="26"/>
        <end position="56"/>
    </location>
</feature>
<dbReference type="GO" id="GO:0005840">
    <property type="term" value="C:ribosome"/>
    <property type="evidence" value="ECO:0007669"/>
    <property type="project" value="UniProtKB-KW"/>
</dbReference>
<evidence type="ECO:0000256" key="1">
    <source>
        <dbReference type="ARBA" id="ARBA00010605"/>
    </source>
</evidence>
<dbReference type="Pfam" id="PF01281">
    <property type="entry name" value="Ribosomal_L9_N"/>
    <property type="match status" value="1"/>
</dbReference>
<dbReference type="EMBL" id="JAQMWT010000443">
    <property type="protein sequence ID" value="KAJ8601267.1"/>
    <property type="molecule type" value="Genomic_DNA"/>
</dbReference>
<evidence type="ECO:0000313" key="7">
    <source>
        <dbReference type="Proteomes" id="UP001230188"/>
    </source>
</evidence>
<organism evidence="6 7">
    <name type="scientific">Chrysophaeum taylorii</name>
    <dbReference type="NCBI Taxonomy" id="2483200"/>
    <lineage>
        <taxon>Eukaryota</taxon>
        <taxon>Sar</taxon>
        <taxon>Stramenopiles</taxon>
        <taxon>Ochrophyta</taxon>
        <taxon>Pelagophyceae</taxon>
        <taxon>Pelagomonadales</taxon>
        <taxon>Pelagomonadaceae</taxon>
        <taxon>Chrysophaeum</taxon>
    </lineage>
</organism>
<dbReference type="InterPro" id="IPR020070">
    <property type="entry name" value="Ribosomal_bL9_N"/>
</dbReference>
<comment type="similarity">
    <text evidence="1">Belongs to the bacterial ribosomal protein bL9 family.</text>
</comment>
<accession>A0AAD7UC44</accession>
<protein>
    <recommendedName>
        <fullName evidence="5">Ribosomal protein L9 domain-containing protein</fullName>
    </recommendedName>
</protein>
<gene>
    <name evidence="6" type="ORF">CTAYLR_003290</name>
</gene>
<dbReference type="InterPro" id="IPR009027">
    <property type="entry name" value="Ribosomal_bL9/RNase_H1_N"/>
</dbReference>
<feature type="region of interest" description="Disordered" evidence="4">
    <location>
        <begin position="70"/>
        <end position="120"/>
    </location>
</feature>
<name>A0AAD7UC44_9STRA</name>
<dbReference type="Gene3D" id="3.40.5.10">
    <property type="entry name" value="Ribosomal protein L9, N-terminal domain"/>
    <property type="match status" value="1"/>
</dbReference>
<keyword evidence="7" id="KW-1185">Reference proteome</keyword>
<evidence type="ECO:0000259" key="5">
    <source>
        <dbReference type="Pfam" id="PF01281"/>
    </source>
</evidence>
<comment type="caution">
    <text evidence="6">The sequence shown here is derived from an EMBL/GenBank/DDBJ whole genome shotgun (WGS) entry which is preliminary data.</text>
</comment>
<dbReference type="AlphaFoldDB" id="A0AAD7UC44"/>
<keyword evidence="3" id="KW-0687">Ribonucleoprotein</keyword>
<reference evidence="6" key="1">
    <citation type="submission" date="2023-01" db="EMBL/GenBank/DDBJ databases">
        <title>Metagenome sequencing of chrysophaentin producing Chrysophaeum taylorii.</title>
        <authorList>
            <person name="Davison J."/>
            <person name="Bewley C."/>
        </authorList>
    </citation>
    <scope>NUCLEOTIDE SEQUENCE</scope>
    <source>
        <strain evidence="6">NIES-1699</strain>
    </source>
</reference>
<evidence type="ECO:0000313" key="6">
    <source>
        <dbReference type="EMBL" id="KAJ8601267.1"/>
    </source>
</evidence>
<dbReference type="Proteomes" id="UP001230188">
    <property type="component" value="Unassembled WGS sequence"/>
</dbReference>
<evidence type="ECO:0000256" key="3">
    <source>
        <dbReference type="ARBA" id="ARBA00023274"/>
    </source>
</evidence>